<protein>
    <submittedName>
        <fullName evidence="1">Uncharacterized protein</fullName>
    </submittedName>
</protein>
<dbReference type="EMBL" id="AZFK01000021">
    <property type="protein sequence ID" value="KRL91300.1"/>
    <property type="molecule type" value="Genomic_DNA"/>
</dbReference>
<dbReference type="PATRIC" id="fig|1423760.3.peg.1265"/>
<evidence type="ECO:0000313" key="2">
    <source>
        <dbReference type="Proteomes" id="UP000050816"/>
    </source>
</evidence>
<dbReference type="Proteomes" id="UP000050816">
    <property type="component" value="Unassembled WGS sequence"/>
</dbReference>
<reference evidence="1 2" key="1">
    <citation type="journal article" date="2015" name="Genome Announc.">
        <title>Expanding the biotechnology potential of lactobacilli through comparative genomics of 213 strains and associated genera.</title>
        <authorList>
            <person name="Sun Z."/>
            <person name="Harris H.M."/>
            <person name="McCann A."/>
            <person name="Guo C."/>
            <person name="Argimon S."/>
            <person name="Zhang W."/>
            <person name="Yang X."/>
            <person name="Jeffery I.B."/>
            <person name="Cooney J.C."/>
            <person name="Kagawa T.F."/>
            <person name="Liu W."/>
            <person name="Song Y."/>
            <person name="Salvetti E."/>
            <person name="Wrobel A."/>
            <person name="Rasinkangas P."/>
            <person name="Parkhill J."/>
            <person name="Rea M.C."/>
            <person name="O'Sullivan O."/>
            <person name="Ritari J."/>
            <person name="Douillard F.P."/>
            <person name="Paul Ross R."/>
            <person name="Yang R."/>
            <person name="Briner A.E."/>
            <person name="Felis G.E."/>
            <person name="de Vos W.M."/>
            <person name="Barrangou R."/>
            <person name="Klaenhammer T.R."/>
            <person name="Caufield P.W."/>
            <person name="Cui Y."/>
            <person name="Zhang H."/>
            <person name="O'Toole P.W."/>
        </authorList>
    </citation>
    <scope>NUCLEOTIDE SEQUENCE [LARGE SCALE GENOMIC DNA]</scope>
    <source>
        <strain evidence="1 2">DSM 15946</strain>
    </source>
</reference>
<gene>
    <name evidence="1" type="ORF">FC43_GL001197</name>
</gene>
<accession>A0A0R1UEJ8</accession>
<evidence type="ECO:0000313" key="1">
    <source>
        <dbReference type="EMBL" id="KRL91300.1"/>
    </source>
</evidence>
<comment type="caution">
    <text evidence="1">The sequence shown here is derived from an EMBL/GenBank/DDBJ whole genome shotgun (WGS) entry which is preliminary data.</text>
</comment>
<dbReference type="AlphaFoldDB" id="A0A0R1UEJ8"/>
<sequence length="78" mass="8199">MGLIIVVLIGGLGGGGCDWNGGNAGVVGVDGVWNRVVGEKLVLCEMSYCLKLGPYIFIFLNKIPPGAALKYAHIIHVM</sequence>
<organism evidence="1 2">
    <name type="scientific">Limosilactobacillus ingluviei DSM 15946</name>
    <dbReference type="NCBI Taxonomy" id="1423760"/>
    <lineage>
        <taxon>Bacteria</taxon>
        <taxon>Bacillati</taxon>
        <taxon>Bacillota</taxon>
        <taxon>Bacilli</taxon>
        <taxon>Lactobacillales</taxon>
        <taxon>Lactobacillaceae</taxon>
        <taxon>Limosilactobacillus</taxon>
    </lineage>
</organism>
<proteinExistence type="predicted"/>
<name>A0A0R1UEJ8_9LACO</name>